<keyword evidence="2" id="KW-1185">Reference proteome</keyword>
<gene>
    <name evidence="1" type="ORF">CLIB1444_01S07712</name>
</gene>
<comment type="caution">
    <text evidence="1">The sequence shown here is derived from an EMBL/GenBank/DDBJ whole genome shotgun (WGS) entry which is preliminary data.</text>
</comment>
<name>A0ACA9Y2B6_9ASCO</name>
<dbReference type="Proteomes" id="UP001152531">
    <property type="component" value="Unassembled WGS sequence"/>
</dbReference>
<evidence type="ECO:0000313" key="2">
    <source>
        <dbReference type="Proteomes" id="UP001152531"/>
    </source>
</evidence>
<reference evidence="1" key="1">
    <citation type="submission" date="2022-06" db="EMBL/GenBank/DDBJ databases">
        <authorList>
            <person name="Legras J.-L."/>
            <person name="Devillers H."/>
            <person name="Grondin C."/>
        </authorList>
    </citation>
    <scope>NUCLEOTIDE SEQUENCE</scope>
    <source>
        <strain evidence="1">CLIB 1444</strain>
    </source>
</reference>
<dbReference type="EMBL" id="CALSDN010000001">
    <property type="protein sequence ID" value="CAH6718481.1"/>
    <property type="molecule type" value="Genomic_DNA"/>
</dbReference>
<sequence length="361" mass="42552">MAEHDSDINGFEDEQWTFKDKKNIEGVPERRINLILDSSSFTRGIGNIKRWYNKEYVKGRDDRIKNQKNIITLYIPSYTLHEFDYLKKGSSIISTFTRQSIRFIDELFEKDLTENSILENFTINLIIESPQEKGFPWSKCQKFQIHSPKVKEFPNFKTKFDSSLIGKKKELLRPLDPSEYNNINDIQYENSQSFQKAAENSEKYARMPSRLKYLISSCIFKKFIQKHEINDPMEEWKLVTEDPIIKIWGSSFDMDCMNVNEAELLIFQSYDVNKLYNPHHSLEDEPHHNSILQDVIDTSVYEYTSLDRPKSSKKNTLWNRTKPVQGVTEEVRSETNGEMVIKERFNAINYAPRGQGKLWKP</sequence>
<evidence type="ECO:0000313" key="1">
    <source>
        <dbReference type="EMBL" id="CAH6718481.1"/>
    </source>
</evidence>
<proteinExistence type="predicted"/>
<organism evidence="1 2">
    <name type="scientific">[Candida] jaroonii</name>
    <dbReference type="NCBI Taxonomy" id="467808"/>
    <lineage>
        <taxon>Eukaryota</taxon>
        <taxon>Fungi</taxon>
        <taxon>Dikarya</taxon>
        <taxon>Ascomycota</taxon>
        <taxon>Saccharomycotina</taxon>
        <taxon>Pichiomycetes</taxon>
        <taxon>Debaryomycetaceae</taxon>
        <taxon>Yamadazyma</taxon>
    </lineage>
</organism>
<protein>
    <submittedName>
        <fullName evidence="1">Nonsense-mediated decay protein 4</fullName>
    </submittedName>
</protein>
<accession>A0ACA9Y2B6</accession>